<dbReference type="Pfam" id="PF13847">
    <property type="entry name" value="Methyltransf_31"/>
    <property type="match status" value="1"/>
</dbReference>
<evidence type="ECO:0000313" key="3">
    <source>
        <dbReference type="Proteomes" id="UP000034006"/>
    </source>
</evidence>
<comment type="caution">
    <text evidence="2">The sequence shown here is derived from an EMBL/GenBank/DDBJ whole genome shotgun (WGS) entry which is preliminary data.</text>
</comment>
<dbReference type="SUPFAM" id="SSF53335">
    <property type="entry name" value="S-adenosyl-L-methionine-dependent methyltransferases"/>
    <property type="match status" value="1"/>
</dbReference>
<dbReference type="EMBL" id="LCIH01000003">
    <property type="protein sequence ID" value="KKT52275.1"/>
    <property type="molecule type" value="Genomic_DNA"/>
</dbReference>
<dbReference type="CDD" id="cd02440">
    <property type="entry name" value="AdoMet_MTases"/>
    <property type="match status" value="1"/>
</dbReference>
<evidence type="ECO:0000313" key="2">
    <source>
        <dbReference type="EMBL" id="KKT52275.1"/>
    </source>
</evidence>
<evidence type="ECO:0000259" key="1">
    <source>
        <dbReference type="Pfam" id="PF13847"/>
    </source>
</evidence>
<dbReference type="GO" id="GO:0008168">
    <property type="term" value="F:methyltransferase activity"/>
    <property type="evidence" value="ECO:0007669"/>
    <property type="project" value="TreeGrafter"/>
</dbReference>
<protein>
    <recommendedName>
        <fullName evidence="1">Methyltransferase domain-containing protein</fullName>
    </recommendedName>
</protein>
<sequence length="273" mass="31810">MEYNVFMDDIANPQRYLERMSKPLQEKLKIAKYIPSGANSLLDVGCADGTVTLALADMFPEMKFVGIDLNADFVNMARERIGERKNVSFEHGYLRERLSNPEKFDVVLFCSVLHEFYSYGEGISTIVKALSDAHEILNKGGVLILRDMILYDYADRSELWVEEIKRKVTTKEEIRHLLVDFETIFGPIKTIKQLNHFLLKYMYEDNWEREGKENYVPVSFEQYDQIFKLLGMQVLFQRSSTIPYLKEKWTSDFGFSEAELESFRSTGIIVARK</sequence>
<feature type="domain" description="Methyltransferase" evidence="1">
    <location>
        <begin position="40"/>
        <end position="165"/>
    </location>
</feature>
<dbReference type="InterPro" id="IPR025714">
    <property type="entry name" value="Methyltranfer_dom"/>
</dbReference>
<dbReference type="Proteomes" id="UP000034006">
    <property type="component" value="Unassembled WGS sequence"/>
</dbReference>
<gene>
    <name evidence="2" type="ORF">UW44_C0003G0118</name>
</gene>
<reference evidence="2 3" key="1">
    <citation type="journal article" date="2015" name="Nature">
        <title>rRNA introns, odd ribosomes, and small enigmatic genomes across a large radiation of phyla.</title>
        <authorList>
            <person name="Brown C.T."/>
            <person name="Hug L.A."/>
            <person name="Thomas B.C."/>
            <person name="Sharon I."/>
            <person name="Castelle C.J."/>
            <person name="Singh A."/>
            <person name="Wilkins M.J."/>
            <person name="Williams K.H."/>
            <person name="Banfield J.F."/>
        </authorList>
    </citation>
    <scope>NUCLEOTIDE SEQUENCE [LARGE SCALE GENOMIC DNA]</scope>
</reference>
<dbReference type="InterPro" id="IPR029063">
    <property type="entry name" value="SAM-dependent_MTases_sf"/>
</dbReference>
<dbReference type="STRING" id="1618387.UW44_C0003G0118"/>
<name>A0A0G1HZ81_9BACT</name>
<dbReference type="Gene3D" id="3.40.50.150">
    <property type="entry name" value="Vaccinia Virus protein VP39"/>
    <property type="match status" value="1"/>
</dbReference>
<dbReference type="AlphaFoldDB" id="A0A0G1HZ81"/>
<proteinExistence type="predicted"/>
<dbReference type="PANTHER" id="PTHR43464:SF92">
    <property type="entry name" value="SLR1071 PROTEIN"/>
    <property type="match status" value="1"/>
</dbReference>
<organism evidence="2 3">
    <name type="scientific">Candidatus Collierbacteria bacterium GW2011_GWB2_44_22</name>
    <dbReference type="NCBI Taxonomy" id="1618387"/>
    <lineage>
        <taxon>Bacteria</taxon>
        <taxon>Candidatus Collieribacteriota</taxon>
    </lineage>
</organism>
<accession>A0A0G1HZ81</accession>
<dbReference type="PANTHER" id="PTHR43464">
    <property type="entry name" value="METHYLTRANSFERASE"/>
    <property type="match status" value="1"/>
</dbReference>